<proteinExistence type="inferred from homology"/>
<evidence type="ECO:0000313" key="3">
    <source>
        <dbReference type="EMBL" id="SDE64660.1"/>
    </source>
</evidence>
<dbReference type="OrthoDB" id="9803333at2"/>
<dbReference type="SUPFAM" id="SSF51735">
    <property type="entry name" value="NAD(P)-binding Rossmann-fold domains"/>
    <property type="match status" value="1"/>
</dbReference>
<accession>A0A1G7ELU7</accession>
<reference evidence="3 4" key="1">
    <citation type="submission" date="2016-10" db="EMBL/GenBank/DDBJ databases">
        <authorList>
            <person name="de Groot N.N."/>
        </authorList>
    </citation>
    <scope>NUCLEOTIDE SEQUENCE [LARGE SCALE GENOMIC DNA]</scope>
    <source>
        <strain evidence="3 4">GAS232</strain>
    </source>
</reference>
<dbReference type="RefSeq" id="WP_083343373.1">
    <property type="nucleotide sequence ID" value="NZ_LT629690.1"/>
</dbReference>
<dbReference type="FunFam" id="3.40.50.720:FF:000084">
    <property type="entry name" value="Short-chain dehydrogenase reductase"/>
    <property type="match status" value="1"/>
</dbReference>
<protein>
    <submittedName>
        <fullName evidence="3">Short-chain dehydrogenase</fullName>
    </submittedName>
</protein>
<sequence>MDLGLKGKRALVTGSTAGIGLAIAKQLAAEGATVWINGRTQERVDAALKQIAGDVHGIAADLSTAEGTPKLFAELPQVDVLVNNLGIFETKPFLEIDDAEWMRFLDTNVLSGVRITRQYLPGMLERKWGRVLFVSSESGVQIPPEMVHYGVTKAAQIALARGIAETIPASGVTVNSLLPGPTESEGVTAMVQKIAKEKCISAEEVEKSFIAEARPSSLIKRFATVEEVAAMAVYLCSEQASGTTGSPVRVDGGVVKSAW</sequence>
<dbReference type="EMBL" id="LT629690">
    <property type="protein sequence ID" value="SDE64660.1"/>
    <property type="molecule type" value="Genomic_DNA"/>
</dbReference>
<dbReference type="AlphaFoldDB" id="A0A1G7ELU7"/>
<dbReference type="PANTHER" id="PTHR42879">
    <property type="entry name" value="3-OXOACYL-(ACYL-CARRIER-PROTEIN) REDUCTASE"/>
    <property type="match status" value="1"/>
</dbReference>
<comment type="similarity">
    <text evidence="1 2">Belongs to the short-chain dehydrogenases/reductases (SDR) family.</text>
</comment>
<dbReference type="Proteomes" id="UP000182427">
    <property type="component" value="Chromosome I"/>
</dbReference>
<name>A0A1G7ELU7_9BACT</name>
<evidence type="ECO:0000256" key="1">
    <source>
        <dbReference type="ARBA" id="ARBA00006484"/>
    </source>
</evidence>
<keyword evidence="4" id="KW-1185">Reference proteome</keyword>
<evidence type="ECO:0000256" key="2">
    <source>
        <dbReference type="RuleBase" id="RU000363"/>
    </source>
</evidence>
<dbReference type="PRINTS" id="PR00080">
    <property type="entry name" value="SDRFAMILY"/>
</dbReference>
<evidence type="ECO:0000313" key="4">
    <source>
        <dbReference type="Proteomes" id="UP000182427"/>
    </source>
</evidence>
<dbReference type="InterPro" id="IPR050259">
    <property type="entry name" value="SDR"/>
</dbReference>
<dbReference type="Gene3D" id="3.40.50.720">
    <property type="entry name" value="NAD(P)-binding Rossmann-like Domain"/>
    <property type="match status" value="1"/>
</dbReference>
<dbReference type="PRINTS" id="PR00081">
    <property type="entry name" value="GDHRDH"/>
</dbReference>
<dbReference type="InterPro" id="IPR002347">
    <property type="entry name" value="SDR_fam"/>
</dbReference>
<dbReference type="Pfam" id="PF00106">
    <property type="entry name" value="adh_short"/>
    <property type="match status" value="1"/>
</dbReference>
<gene>
    <name evidence="3" type="ORF">SAMN05444167_0028</name>
</gene>
<dbReference type="InterPro" id="IPR036291">
    <property type="entry name" value="NAD(P)-bd_dom_sf"/>
</dbReference>
<organism evidence="3 4">
    <name type="scientific">Terriglobus roseus</name>
    <dbReference type="NCBI Taxonomy" id="392734"/>
    <lineage>
        <taxon>Bacteria</taxon>
        <taxon>Pseudomonadati</taxon>
        <taxon>Acidobacteriota</taxon>
        <taxon>Terriglobia</taxon>
        <taxon>Terriglobales</taxon>
        <taxon>Acidobacteriaceae</taxon>
        <taxon>Terriglobus</taxon>
    </lineage>
</organism>